<keyword evidence="2" id="KW-0255">Endonuclease</keyword>
<sequence>MAPTSVGYPKVFVVDAEGKPLLPCHPARARKLLKSGKAEVLRGSPFAIKLKQAVENPVGSLRAKVDDGSKWVGIALVNEFTGEVVFRGVLVQRGDVVRLLTLRREYRRNRRYRVVRHRECRNQNRKQVVPFPSIRQKKEAIYRVLADLAKIAPISGVDVELVSVGVKNPALPGRDTREKVLNRDGACVLCGSTEKLQRHHLVPRAKGGTDTPENQVLLCAECHRKLHSGEVVSSRKGKTFAWRAHAVLGKAYLLALLSCFGEVRACEGWQTEKWREGLGLAKSHANDALSLFPPERLLKIFGPEHLIYPLRRRRWEDNPTKTCEERNGFRHWDVVRAVRAGKVVFGCVRSLKARAMTLRTAGDGNFEVSYSKAKLLHRPRGLAYVPVW</sequence>
<dbReference type="GO" id="GO:0003676">
    <property type="term" value="F:nucleic acid binding"/>
    <property type="evidence" value="ECO:0007669"/>
    <property type="project" value="InterPro"/>
</dbReference>
<dbReference type="Gene3D" id="1.10.30.50">
    <property type="match status" value="1"/>
</dbReference>
<keyword evidence="3" id="KW-1185">Reference proteome</keyword>
<protein>
    <submittedName>
        <fullName evidence="2">HNH endonuclease</fullName>
    </submittedName>
</protein>
<name>A0A3D8P356_9THEO</name>
<evidence type="ECO:0000313" key="2">
    <source>
        <dbReference type="EMBL" id="RDV80741.1"/>
    </source>
</evidence>
<dbReference type="PANTHER" id="PTHR33877">
    <property type="entry name" value="SLL1193 PROTEIN"/>
    <property type="match status" value="1"/>
</dbReference>
<dbReference type="InterPro" id="IPR003615">
    <property type="entry name" value="HNH_nuc"/>
</dbReference>
<dbReference type="InterPro" id="IPR025938">
    <property type="entry name" value="RRXRR_dom"/>
</dbReference>
<dbReference type="InterPro" id="IPR052892">
    <property type="entry name" value="NA-targeting_endonuclease"/>
</dbReference>
<dbReference type="CDD" id="cd00085">
    <property type="entry name" value="HNHc"/>
    <property type="match status" value="1"/>
</dbReference>
<dbReference type="RefSeq" id="WP_115793419.1">
    <property type="nucleotide sequence ID" value="NZ_QSLN01000030.1"/>
</dbReference>
<dbReference type="Proteomes" id="UP000256329">
    <property type="component" value="Unassembled WGS sequence"/>
</dbReference>
<accession>A0A3D8P356</accession>
<dbReference type="Pfam" id="PF01844">
    <property type="entry name" value="HNH"/>
    <property type="match status" value="1"/>
</dbReference>
<dbReference type="OrthoDB" id="9779761at2"/>
<feature type="domain" description="HNH nuclease" evidence="1">
    <location>
        <begin position="175"/>
        <end position="224"/>
    </location>
</feature>
<dbReference type="AlphaFoldDB" id="A0A3D8P356"/>
<evidence type="ECO:0000313" key="3">
    <source>
        <dbReference type="Proteomes" id="UP000256329"/>
    </source>
</evidence>
<gene>
    <name evidence="2" type="ORF">DXX99_10435</name>
</gene>
<dbReference type="NCBIfam" id="NF040563">
    <property type="entry name" value="guided_IscB"/>
    <property type="match status" value="1"/>
</dbReference>
<dbReference type="GO" id="GO:0008270">
    <property type="term" value="F:zinc ion binding"/>
    <property type="evidence" value="ECO:0007669"/>
    <property type="project" value="InterPro"/>
</dbReference>
<reference evidence="2 3" key="1">
    <citation type="submission" date="2018-08" db="EMBL/GenBank/DDBJ databases">
        <title>Form III RuBisCO-mediated autotrophy in Thermodesulfobium bacteria.</title>
        <authorList>
            <person name="Toshchakov S.V."/>
            <person name="Kublanov I.V."/>
            <person name="Frolov E."/>
            <person name="Bonch-Osmolovskaya E.A."/>
            <person name="Tourova T.P."/>
            <person name="Chernych N.A."/>
            <person name="Lebedinsky A.V."/>
        </authorList>
    </citation>
    <scope>NUCLEOTIDE SEQUENCE [LARGE SCALE GENOMIC DNA]</scope>
    <source>
        <strain evidence="2 3">SR</strain>
    </source>
</reference>
<keyword evidence="2" id="KW-0540">Nuclease</keyword>
<dbReference type="SMART" id="SM00507">
    <property type="entry name" value="HNHc"/>
    <property type="match status" value="1"/>
</dbReference>
<keyword evidence="2" id="KW-0378">Hydrolase</keyword>
<dbReference type="PANTHER" id="PTHR33877:SF2">
    <property type="entry name" value="OS07G0170200 PROTEIN"/>
    <property type="match status" value="1"/>
</dbReference>
<evidence type="ECO:0000259" key="1">
    <source>
        <dbReference type="SMART" id="SM00507"/>
    </source>
</evidence>
<dbReference type="InterPro" id="IPR002711">
    <property type="entry name" value="HNH"/>
</dbReference>
<dbReference type="Pfam" id="PF14239">
    <property type="entry name" value="RRXRR"/>
    <property type="match status" value="1"/>
</dbReference>
<dbReference type="EMBL" id="QSLN01000030">
    <property type="protein sequence ID" value="RDV80741.1"/>
    <property type="molecule type" value="Genomic_DNA"/>
</dbReference>
<organism evidence="2 3">
    <name type="scientific">Ammonifex thiophilus</name>
    <dbReference type="NCBI Taxonomy" id="444093"/>
    <lineage>
        <taxon>Bacteria</taxon>
        <taxon>Bacillati</taxon>
        <taxon>Bacillota</taxon>
        <taxon>Clostridia</taxon>
        <taxon>Thermoanaerobacterales</taxon>
        <taxon>Thermoanaerobacteraceae</taxon>
        <taxon>Ammonifex</taxon>
    </lineage>
</organism>
<proteinExistence type="predicted"/>
<dbReference type="InterPro" id="IPR047693">
    <property type="entry name" value="RNA-guided_IscB-like"/>
</dbReference>
<dbReference type="GO" id="GO:0004519">
    <property type="term" value="F:endonuclease activity"/>
    <property type="evidence" value="ECO:0007669"/>
    <property type="project" value="UniProtKB-KW"/>
</dbReference>
<comment type="caution">
    <text evidence="2">The sequence shown here is derived from an EMBL/GenBank/DDBJ whole genome shotgun (WGS) entry which is preliminary data.</text>
</comment>